<comment type="caution">
    <text evidence="3">The sequence shown here is derived from an EMBL/GenBank/DDBJ whole genome shotgun (WGS) entry which is preliminary data.</text>
</comment>
<organism evidence="3 4">
    <name type="scientific">Jejuia pallidilutea</name>
    <dbReference type="NCBI Taxonomy" id="504487"/>
    <lineage>
        <taxon>Bacteria</taxon>
        <taxon>Pseudomonadati</taxon>
        <taxon>Bacteroidota</taxon>
        <taxon>Flavobacteriia</taxon>
        <taxon>Flavobacteriales</taxon>
        <taxon>Flavobacteriaceae</taxon>
        <taxon>Jejuia</taxon>
    </lineage>
</organism>
<sequence length="436" mass="48728">MAYYPLRLFLFLVVALFCCGYFTTVFAQDIRWIDLDENENYTARHECSFVQAGNSFIMFGGREQAQQLDVYDYKTNTWSLGGSAPKEFNHFQATFYEGFVWVIGSFKTNTFPNEIPADYIWLYFSPTKTWIKGPVIPENRRRGGAGLALHNDKFYLVGGNTKGHNGGYVNWFDVYDPITNTWTVLDNAPNARDHFSCIVAEDKLYALGGRHSGGEGGVFKPLIAPVDVYDFNTNSWANLNHPLPTPRAAPCVALFNNELFVIGGEGENKGPAYKLVEAYNLKTETWSQKADMHYPRHGTQAIVSGKGIYVAGGSPTRGGGRQLNMEVYNTNQPKGYKLKASKLHTPKKVHVAPNKSTFVRIANQKGNTGVFINSISITGQHKDSFTLKESYNNLLLKSGETLKIAVKNLETATTKQAEIIITFNGFEKKTIMLLSN</sequence>
<evidence type="ECO:0000313" key="3">
    <source>
        <dbReference type="EMBL" id="PQV51295.1"/>
    </source>
</evidence>
<name>A0A362X344_9FLAO</name>
<dbReference type="PANTHER" id="PTHR46344">
    <property type="entry name" value="OS02G0202900 PROTEIN"/>
    <property type="match status" value="1"/>
</dbReference>
<dbReference type="Gene3D" id="2.120.10.80">
    <property type="entry name" value="Kelch-type beta propeller"/>
    <property type="match status" value="2"/>
</dbReference>
<evidence type="ECO:0000256" key="1">
    <source>
        <dbReference type="ARBA" id="ARBA00022441"/>
    </source>
</evidence>
<dbReference type="SUPFAM" id="SSF117281">
    <property type="entry name" value="Kelch motif"/>
    <property type="match status" value="2"/>
</dbReference>
<reference evidence="3 4" key="1">
    <citation type="submission" date="2018-02" db="EMBL/GenBank/DDBJ databases">
        <title>Genomic Encyclopedia of Archaeal and Bacterial Type Strains, Phase II (KMG-II): from individual species to whole genera.</title>
        <authorList>
            <person name="Goeker M."/>
        </authorList>
    </citation>
    <scope>NUCLEOTIDE SEQUENCE [LARGE SCALE GENOMIC DNA]</scope>
    <source>
        <strain evidence="3 4">DSM 21165</strain>
    </source>
</reference>
<proteinExistence type="predicted"/>
<keyword evidence="2" id="KW-0677">Repeat</keyword>
<dbReference type="AlphaFoldDB" id="A0A362X344"/>
<dbReference type="PANTHER" id="PTHR46344:SF27">
    <property type="entry name" value="KELCH REPEAT SUPERFAMILY PROTEIN"/>
    <property type="match status" value="1"/>
</dbReference>
<dbReference type="Pfam" id="PF24681">
    <property type="entry name" value="Kelch_KLHDC2_KLHL20_DRC7"/>
    <property type="match status" value="1"/>
</dbReference>
<accession>A0A362X344</accession>
<dbReference type="RefSeq" id="WP_105472340.1">
    <property type="nucleotide sequence ID" value="NZ_PVEO01000001.1"/>
</dbReference>
<keyword evidence="1" id="KW-0880">Kelch repeat</keyword>
<gene>
    <name evidence="3" type="ORF">CLV33_101217</name>
</gene>
<dbReference type="EMBL" id="PVEO01000001">
    <property type="protein sequence ID" value="PQV51295.1"/>
    <property type="molecule type" value="Genomic_DNA"/>
</dbReference>
<dbReference type="SMART" id="SM00612">
    <property type="entry name" value="Kelch"/>
    <property type="match status" value="3"/>
</dbReference>
<dbReference type="Proteomes" id="UP000251545">
    <property type="component" value="Unassembled WGS sequence"/>
</dbReference>
<dbReference type="InterPro" id="IPR006652">
    <property type="entry name" value="Kelch_1"/>
</dbReference>
<evidence type="ECO:0000313" key="4">
    <source>
        <dbReference type="Proteomes" id="UP000251545"/>
    </source>
</evidence>
<dbReference type="InterPro" id="IPR015915">
    <property type="entry name" value="Kelch-typ_b-propeller"/>
</dbReference>
<evidence type="ECO:0000256" key="2">
    <source>
        <dbReference type="ARBA" id="ARBA00022737"/>
    </source>
</evidence>
<protein>
    <submittedName>
        <fullName evidence="3">Kelch motif protein</fullName>
    </submittedName>
</protein>